<dbReference type="InterPro" id="IPR016166">
    <property type="entry name" value="FAD-bd_PCMH"/>
</dbReference>
<dbReference type="PANTHER" id="PTHR11748">
    <property type="entry name" value="D-LACTATE DEHYDROGENASE"/>
    <property type="match status" value="1"/>
</dbReference>
<dbReference type="Gene3D" id="3.30.465.10">
    <property type="match status" value="1"/>
</dbReference>
<dbReference type="GO" id="GO:0004458">
    <property type="term" value="F:D-lactate dehydrogenase (cytochrome) activity"/>
    <property type="evidence" value="ECO:0007669"/>
    <property type="project" value="TreeGrafter"/>
</dbReference>
<dbReference type="GO" id="GO:0071949">
    <property type="term" value="F:FAD binding"/>
    <property type="evidence" value="ECO:0007669"/>
    <property type="project" value="InterPro"/>
</dbReference>
<dbReference type="AlphaFoldDB" id="X0XYK6"/>
<evidence type="ECO:0000256" key="1">
    <source>
        <dbReference type="ARBA" id="ARBA00001974"/>
    </source>
</evidence>
<dbReference type="InterPro" id="IPR016169">
    <property type="entry name" value="FAD-bd_PCMH_sub2"/>
</dbReference>
<dbReference type="SUPFAM" id="SSF56176">
    <property type="entry name" value="FAD-binding/transporter-associated domain-like"/>
    <property type="match status" value="1"/>
</dbReference>
<evidence type="ECO:0000256" key="3">
    <source>
        <dbReference type="ARBA" id="ARBA00022827"/>
    </source>
</evidence>
<feature type="non-terminal residue" evidence="6">
    <location>
        <position position="1"/>
    </location>
</feature>
<reference evidence="6" key="1">
    <citation type="journal article" date="2014" name="Front. Microbiol.">
        <title>High frequency of phylogenetically diverse reductive dehalogenase-homologous genes in deep subseafloor sedimentary metagenomes.</title>
        <authorList>
            <person name="Kawai M."/>
            <person name="Futagami T."/>
            <person name="Toyoda A."/>
            <person name="Takaki Y."/>
            <person name="Nishi S."/>
            <person name="Hori S."/>
            <person name="Arai W."/>
            <person name="Tsubouchi T."/>
            <person name="Morono Y."/>
            <person name="Uchiyama I."/>
            <person name="Ito T."/>
            <person name="Fujiyama A."/>
            <person name="Inagaki F."/>
            <person name="Takami H."/>
        </authorList>
    </citation>
    <scope>NUCLEOTIDE SEQUENCE</scope>
    <source>
        <strain evidence="6">Expedition CK06-06</strain>
    </source>
</reference>
<name>X0XYK6_9ZZZZ</name>
<protein>
    <recommendedName>
        <fullName evidence="5">FAD-binding PCMH-type domain-containing protein</fullName>
    </recommendedName>
</protein>
<dbReference type="SUPFAM" id="SSF55103">
    <property type="entry name" value="FAD-linked oxidases, C-terminal domain"/>
    <property type="match status" value="1"/>
</dbReference>
<keyword evidence="2" id="KW-0285">Flavoprotein</keyword>
<proteinExistence type="predicted"/>
<dbReference type="Pfam" id="PF02913">
    <property type="entry name" value="FAD-oxidase_C"/>
    <property type="match status" value="1"/>
</dbReference>
<dbReference type="InterPro" id="IPR006094">
    <property type="entry name" value="Oxid_FAD_bind_N"/>
</dbReference>
<accession>X0XYK6</accession>
<dbReference type="GO" id="GO:0008720">
    <property type="term" value="F:D-lactate dehydrogenase (NAD+) activity"/>
    <property type="evidence" value="ECO:0007669"/>
    <property type="project" value="TreeGrafter"/>
</dbReference>
<evidence type="ECO:0000313" key="6">
    <source>
        <dbReference type="EMBL" id="GAG41673.1"/>
    </source>
</evidence>
<dbReference type="GO" id="GO:1903457">
    <property type="term" value="P:lactate catabolic process"/>
    <property type="evidence" value="ECO:0007669"/>
    <property type="project" value="TreeGrafter"/>
</dbReference>
<evidence type="ECO:0000256" key="2">
    <source>
        <dbReference type="ARBA" id="ARBA00022630"/>
    </source>
</evidence>
<dbReference type="InterPro" id="IPR016164">
    <property type="entry name" value="FAD-linked_Oxase-like_C"/>
</dbReference>
<feature type="domain" description="FAD-binding PCMH-type" evidence="5">
    <location>
        <begin position="1"/>
        <end position="161"/>
    </location>
</feature>
<keyword evidence="4" id="KW-0560">Oxidoreductase</keyword>
<comment type="cofactor">
    <cofactor evidence="1">
        <name>FAD</name>
        <dbReference type="ChEBI" id="CHEBI:57692"/>
    </cofactor>
</comment>
<organism evidence="6">
    <name type="scientific">marine sediment metagenome</name>
    <dbReference type="NCBI Taxonomy" id="412755"/>
    <lineage>
        <taxon>unclassified sequences</taxon>
        <taxon>metagenomes</taxon>
        <taxon>ecological metagenomes</taxon>
    </lineage>
</organism>
<feature type="non-terminal residue" evidence="6">
    <location>
        <position position="253"/>
    </location>
</feature>
<dbReference type="InterPro" id="IPR036318">
    <property type="entry name" value="FAD-bd_PCMH-like_sf"/>
</dbReference>
<sequence length="253" mass="26926">DDGETVVCEPGVVLDDLNNRLAGYGRKIGPDPSSSNRATAGGCVANNSGGAHSLKYGYIADYVESVEAVLADGSVVEFRNDFEPEREEDEKLSSIGKGCISILSGKEVVISKAIPKAARNRSGYAIAGICHKGKIDLARLLAGSEGTLGIFTKITLRTVAVPRVKSLLQLEFDSFEKMARAVPIIVESGAVACELMDRALIDMAIEALPEYRDIFPAGGAAVLLIEHTGETEEQVREEIKNTDSKVGKLACGR</sequence>
<comment type="caution">
    <text evidence="6">The sequence shown here is derived from an EMBL/GenBank/DDBJ whole genome shotgun (WGS) entry which is preliminary data.</text>
</comment>
<gene>
    <name evidence="6" type="ORF">S01H1_62600</name>
</gene>
<dbReference type="InterPro" id="IPR004113">
    <property type="entry name" value="FAD-bd_oxidored_4_C"/>
</dbReference>
<dbReference type="PROSITE" id="PS51387">
    <property type="entry name" value="FAD_PCMH"/>
    <property type="match status" value="1"/>
</dbReference>
<keyword evidence="3" id="KW-0274">FAD</keyword>
<dbReference type="Pfam" id="PF01565">
    <property type="entry name" value="FAD_binding_4"/>
    <property type="match status" value="1"/>
</dbReference>
<evidence type="ECO:0000256" key="4">
    <source>
        <dbReference type="ARBA" id="ARBA00023002"/>
    </source>
</evidence>
<dbReference type="EMBL" id="BARS01041127">
    <property type="protein sequence ID" value="GAG41673.1"/>
    <property type="molecule type" value="Genomic_DNA"/>
</dbReference>
<dbReference type="PANTHER" id="PTHR11748:SF119">
    <property type="entry name" value="D-2-HYDROXYGLUTARATE DEHYDROGENASE"/>
    <property type="match status" value="1"/>
</dbReference>
<evidence type="ECO:0000259" key="5">
    <source>
        <dbReference type="PROSITE" id="PS51387"/>
    </source>
</evidence>